<evidence type="ECO:0000313" key="4">
    <source>
        <dbReference type="Proteomes" id="UP001237642"/>
    </source>
</evidence>
<proteinExistence type="predicted"/>
<comment type="caution">
    <text evidence="3">The sequence shown here is derived from an EMBL/GenBank/DDBJ whole genome shotgun (WGS) entry which is preliminary data.</text>
</comment>
<accession>A0AAD8MTD5</accession>
<dbReference type="PANTHER" id="PTHR14221:SF0">
    <property type="entry name" value="WD REPEAT-CONTAINING PROTEIN 44"/>
    <property type="match status" value="1"/>
</dbReference>
<dbReference type="EMBL" id="JAUIZM010000004">
    <property type="protein sequence ID" value="KAK1388680.1"/>
    <property type="molecule type" value="Genomic_DNA"/>
</dbReference>
<keyword evidence="2" id="KW-0677">Repeat</keyword>
<reference evidence="3" key="1">
    <citation type="submission" date="2023-02" db="EMBL/GenBank/DDBJ databases">
        <title>Genome of toxic invasive species Heracleum sosnowskyi carries increased number of genes despite the absence of recent whole-genome duplications.</title>
        <authorList>
            <person name="Schelkunov M."/>
            <person name="Shtratnikova V."/>
            <person name="Makarenko M."/>
            <person name="Klepikova A."/>
            <person name="Omelchenko D."/>
            <person name="Novikova G."/>
            <person name="Obukhova E."/>
            <person name="Bogdanov V."/>
            <person name="Penin A."/>
            <person name="Logacheva M."/>
        </authorList>
    </citation>
    <scope>NUCLEOTIDE SEQUENCE</scope>
    <source>
        <strain evidence="3">Hsosn_3</strain>
        <tissue evidence="3">Leaf</tissue>
    </source>
</reference>
<evidence type="ECO:0000256" key="1">
    <source>
        <dbReference type="ARBA" id="ARBA00022574"/>
    </source>
</evidence>
<keyword evidence="1" id="KW-0853">WD repeat</keyword>
<dbReference type="PANTHER" id="PTHR14221">
    <property type="entry name" value="WD REPEAT DOMAIN 44"/>
    <property type="match status" value="1"/>
</dbReference>
<reference evidence="3" key="2">
    <citation type="submission" date="2023-05" db="EMBL/GenBank/DDBJ databases">
        <authorList>
            <person name="Schelkunov M.I."/>
        </authorList>
    </citation>
    <scope>NUCLEOTIDE SEQUENCE</scope>
    <source>
        <strain evidence="3">Hsosn_3</strain>
        <tissue evidence="3">Leaf</tissue>
    </source>
</reference>
<dbReference type="InterPro" id="IPR040324">
    <property type="entry name" value="WDR44/Dgr2"/>
</dbReference>
<evidence type="ECO:0000256" key="2">
    <source>
        <dbReference type="ARBA" id="ARBA00022737"/>
    </source>
</evidence>
<keyword evidence="4" id="KW-1185">Reference proteome</keyword>
<sequence>MDGNYHFYDIIDHRLHMGAQICLQGKKKFTGKRFCPSDSSKVMVTSADSQVRILSGVNVMCKFKGTQNSGSHISASFTTDGKHIISVSNTSIPPLYLSWVLVKEQVLVVSLVSSFNSCIPFCGSQNFYNLEEVMLIILVSCSKGDVRLLVRLLVVYIFIHDSVYTLYGDSKLYSYLHFNSYALFLVYCNSTNEHAVFLNEVTTKYIEGAVHLTLAQDKNLIELHCNSILNAYCPMA</sequence>
<organism evidence="3 4">
    <name type="scientific">Heracleum sosnowskyi</name>
    <dbReference type="NCBI Taxonomy" id="360622"/>
    <lineage>
        <taxon>Eukaryota</taxon>
        <taxon>Viridiplantae</taxon>
        <taxon>Streptophyta</taxon>
        <taxon>Embryophyta</taxon>
        <taxon>Tracheophyta</taxon>
        <taxon>Spermatophyta</taxon>
        <taxon>Magnoliopsida</taxon>
        <taxon>eudicotyledons</taxon>
        <taxon>Gunneridae</taxon>
        <taxon>Pentapetalae</taxon>
        <taxon>asterids</taxon>
        <taxon>campanulids</taxon>
        <taxon>Apiales</taxon>
        <taxon>Apiaceae</taxon>
        <taxon>Apioideae</taxon>
        <taxon>apioid superclade</taxon>
        <taxon>Tordylieae</taxon>
        <taxon>Tordyliinae</taxon>
        <taxon>Heracleum</taxon>
    </lineage>
</organism>
<dbReference type="AlphaFoldDB" id="A0AAD8MTD5"/>
<protein>
    <submittedName>
        <fullName evidence="3">Uncharacterized protein</fullName>
    </submittedName>
</protein>
<dbReference type="Proteomes" id="UP001237642">
    <property type="component" value="Unassembled WGS sequence"/>
</dbReference>
<name>A0AAD8MTD5_9APIA</name>
<evidence type="ECO:0000313" key="3">
    <source>
        <dbReference type="EMBL" id="KAK1388680.1"/>
    </source>
</evidence>
<gene>
    <name evidence="3" type="ORF">POM88_016858</name>
</gene>